<name>A0A6M1S323_9HYPH</name>
<feature type="binding site" evidence="3">
    <location>
        <position position="164"/>
    </location>
    <ligand>
        <name>Mn(2+)</name>
        <dbReference type="ChEBI" id="CHEBI:29035"/>
        <label>2</label>
    </ligand>
</feature>
<gene>
    <name evidence="5" type="ORF">G6N76_17630</name>
</gene>
<dbReference type="Gene3D" id="3.40.630.10">
    <property type="entry name" value="Zn peptidases"/>
    <property type="match status" value="1"/>
</dbReference>
<dbReference type="NCBIfam" id="TIGR01891">
    <property type="entry name" value="amidohydrolases"/>
    <property type="match status" value="1"/>
</dbReference>
<dbReference type="Gene3D" id="3.30.70.360">
    <property type="match status" value="1"/>
</dbReference>
<comment type="caution">
    <text evidence="5">The sequence shown here is derived from an EMBL/GenBank/DDBJ whole genome shotgun (WGS) entry which is preliminary data.</text>
</comment>
<dbReference type="PANTHER" id="PTHR11014">
    <property type="entry name" value="PEPTIDASE M20 FAMILY MEMBER"/>
    <property type="match status" value="1"/>
</dbReference>
<feature type="binding site" evidence="3">
    <location>
        <position position="105"/>
    </location>
    <ligand>
        <name>Mn(2+)</name>
        <dbReference type="ChEBI" id="CHEBI:29035"/>
        <label>2</label>
    </ligand>
</feature>
<dbReference type="Pfam" id="PF07687">
    <property type="entry name" value="M20_dimer"/>
    <property type="match status" value="1"/>
</dbReference>
<proteinExistence type="inferred from homology"/>
<evidence type="ECO:0000313" key="6">
    <source>
        <dbReference type="Proteomes" id="UP000477849"/>
    </source>
</evidence>
<dbReference type="Pfam" id="PF01546">
    <property type="entry name" value="Peptidase_M20"/>
    <property type="match status" value="1"/>
</dbReference>
<protein>
    <submittedName>
        <fullName evidence="5">Amidohydrolase</fullName>
    </submittedName>
</protein>
<dbReference type="PIRSF" id="PIRSF005962">
    <property type="entry name" value="Pept_M20D_amidohydro"/>
    <property type="match status" value="1"/>
</dbReference>
<feature type="binding site" evidence="3">
    <location>
        <position position="138"/>
    </location>
    <ligand>
        <name>Mn(2+)</name>
        <dbReference type="ChEBI" id="CHEBI:29035"/>
        <label>2</label>
    </ligand>
</feature>
<evidence type="ECO:0000256" key="2">
    <source>
        <dbReference type="ARBA" id="ARBA00022801"/>
    </source>
</evidence>
<evidence type="ECO:0000313" key="5">
    <source>
        <dbReference type="EMBL" id="NGO65495.1"/>
    </source>
</evidence>
<dbReference type="GO" id="GO:0016787">
    <property type="term" value="F:hydrolase activity"/>
    <property type="evidence" value="ECO:0007669"/>
    <property type="project" value="UniProtKB-KW"/>
</dbReference>
<dbReference type="SUPFAM" id="SSF55031">
    <property type="entry name" value="Bacterial exopeptidase dimerisation domain"/>
    <property type="match status" value="1"/>
</dbReference>
<dbReference type="InterPro" id="IPR017439">
    <property type="entry name" value="Amidohydrolase"/>
</dbReference>
<comment type="cofactor">
    <cofactor evidence="3">
        <name>Mn(2+)</name>
        <dbReference type="ChEBI" id="CHEBI:29035"/>
    </cofactor>
    <text evidence="3">The Mn(2+) ion enhances activity.</text>
</comment>
<reference evidence="5 6" key="1">
    <citation type="submission" date="2020-02" db="EMBL/GenBank/DDBJ databases">
        <title>Genome sequence of the type strain CCBAU10050 of Rhizobium daejeonense.</title>
        <authorList>
            <person name="Gao J."/>
            <person name="Sun J."/>
        </authorList>
    </citation>
    <scope>NUCLEOTIDE SEQUENCE [LARGE SCALE GENOMIC DNA]</scope>
    <source>
        <strain evidence="5 6">CCBAU10050</strain>
    </source>
</reference>
<dbReference type="InterPro" id="IPR002933">
    <property type="entry name" value="Peptidase_M20"/>
</dbReference>
<dbReference type="CDD" id="cd05666">
    <property type="entry name" value="M20_Acy1-like"/>
    <property type="match status" value="1"/>
</dbReference>
<dbReference type="InterPro" id="IPR011650">
    <property type="entry name" value="Peptidase_M20_dimer"/>
</dbReference>
<feature type="binding site" evidence="3">
    <location>
        <position position="359"/>
    </location>
    <ligand>
        <name>Mn(2+)</name>
        <dbReference type="ChEBI" id="CHEBI:29035"/>
        <label>2</label>
    </ligand>
</feature>
<dbReference type="InterPro" id="IPR036264">
    <property type="entry name" value="Bact_exopeptidase_dim_dom"/>
</dbReference>
<keyword evidence="6" id="KW-1185">Reference proteome</keyword>
<dbReference type="EMBL" id="JAAKZH010000005">
    <property type="protein sequence ID" value="NGO65495.1"/>
    <property type="molecule type" value="Genomic_DNA"/>
</dbReference>
<dbReference type="RefSeq" id="WP_163901922.1">
    <property type="nucleotide sequence ID" value="NZ_CP048427.1"/>
</dbReference>
<dbReference type="PANTHER" id="PTHR11014:SF63">
    <property type="entry name" value="METALLOPEPTIDASE, PUTATIVE (AFU_ORTHOLOGUE AFUA_6G09600)-RELATED"/>
    <property type="match status" value="1"/>
</dbReference>
<dbReference type="AlphaFoldDB" id="A0A6M1S323"/>
<evidence type="ECO:0000256" key="3">
    <source>
        <dbReference type="PIRSR" id="PIRSR005962-1"/>
    </source>
</evidence>
<feature type="binding site" evidence="3">
    <location>
        <position position="103"/>
    </location>
    <ligand>
        <name>Mn(2+)</name>
        <dbReference type="ChEBI" id="CHEBI:29035"/>
        <label>2</label>
    </ligand>
</feature>
<keyword evidence="3" id="KW-0464">Manganese</keyword>
<dbReference type="GO" id="GO:0046872">
    <property type="term" value="F:metal ion binding"/>
    <property type="evidence" value="ECO:0007669"/>
    <property type="project" value="UniProtKB-KW"/>
</dbReference>
<sequence>MPILNRAAELQAEVSEWRRHLHANPEILYDVENTAAFVTEKLREFGVDEIITGIGRTGVVGVIKGRGESGRSIGLRADMDALPIEEISGKPWASKIAGRMHACGHDGHTAMLLGAAKYLAETRNFNGRIIVIFQPAEEGGAGALAMIQDGLMERFGIEEVYGMHNMPGQPVGTFSIRKGGIMAAPDKFFITIKGRGGHAAEPHNTVDPIAIGAQIVTNLQLITARNTNPIRSVVVSVTRFNAGTTHNIIPEEASLTGTVRSLDETVRDLAEKRIHEIAQGLAAANGAMAEVVYERACPVTVNHPKETEHATRAAMDVAGKDKVNAEVDPSMAGEDFAFMLQSRPGAYIMIGHGDTPGLHHPAYDFNDEVLAYGISYWVRLAEQRLTD</sequence>
<keyword evidence="2 5" id="KW-0378">Hydrolase</keyword>
<dbReference type="Proteomes" id="UP000477849">
    <property type="component" value="Unassembled WGS sequence"/>
</dbReference>
<comment type="similarity">
    <text evidence="1">Belongs to the peptidase M20 family.</text>
</comment>
<accession>A0A6M1S323</accession>
<keyword evidence="3" id="KW-0479">Metal-binding</keyword>
<feature type="domain" description="Peptidase M20 dimerisation" evidence="4">
    <location>
        <begin position="189"/>
        <end position="280"/>
    </location>
</feature>
<dbReference type="FunFam" id="3.30.70.360:FF:000014">
    <property type="entry name" value="N-acyl-L-amino acid amidohydrolase"/>
    <property type="match status" value="1"/>
</dbReference>
<dbReference type="SUPFAM" id="SSF53187">
    <property type="entry name" value="Zn-dependent exopeptidases"/>
    <property type="match status" value="1"/>
</dbReference>
<organism evidence="5 6">
    <name type="scientific">Rhizobium daejeonense</name>
    <dbReference type="NCBI Taxonomy" id="240521"/>
    <lineage>
        <taxon>Bacteria</taxon>
        <taxon>Pseudomonadati</taxon>
        <taxon>Pseudomonadota</taxon>
        <taxon>Alphaproteobacteria</taxon>
        <taxon>Hyphomicrobiales</taxon>
        <taxon>Rhizobiaceae</taxon>
        <taxon>Rhizobium/Agrobacterium group</taxon>
        <taxon>Rhizobium</taxon>
    </lineage>
</organism>
<evidence type="ECO:0000259" key="4">
    <source>
        <dbReference type="Pfam" id="PF07687"/>
    </source>
</evidence>
<evidence type="ECO:0000256" key="1">
    <source>
        <dbReference type="ARBA" id="ARBA00006153"/>
    </source>
</evidence>